<name>A0A8J5CKH3_CHIOP</name>
<keyword evidence="3" id="KW-1185">Reference proteome</keyword>
<dbReference type="InterPro" id="IPR036259">
    <property type="entry name" value="MFS_trans_sf"/>
</dbReference>
<evidence type="ECO:0008006" key="4">
    <source>
        <dbReference type="Google" id="ProtNLM"/>
    </source>
</evidence>
<dbReference type="SUPFAM" id="SSF103473">
    <property type="entry name" value="MFS general substrate transporter"/>
    <property type="match status" value="1"/>
</dbReference>
<keyword evidence="1" id="KW-0812">Transmembrane</keyword>
<evidence type="ECO:0000313" key="3">
    <source>
        <dbReference type="Proteomes" id="UP000770661"/>
    </source>
</evidence>
<comment type="caution">
    <text evidence="2">The sequence shown here is derived from an EMBL/GenBank/DDBJ whole genome shotgun (WGS) entry which is preliminary data.</text>
</comment>
<dbReference type="AlphaFoldDB" id="A0A8J5CKH3"/>
<feature type="transmembrane region" description="Helical" evidence="1">
    <location>
        <begin position="52"/>
        <end position="74"/>
    </location>
</feature>
<proteinExistence type="predicted"/>
<evidence type="ECO:0000256" key="1">
    <source>
        <dbReference type="SAM" id="Phobius"/>
    </source>
</evidence>
<evidence type="ECO:0000313" key="2">
    <source>
        <dbReference type="EMBL" id="KAG0714826.1"/>
    </source>
</evidence>
<protein>
    <recommendedName>
        <fullName evidence="4">Major facilitator superfamily (MFS) profile domain-containing protein</fullName>
    </recommendedName>
</protein>
<feature type="transmembrane region" description="Helical" evidence="1">
    <location>
        <begin position="22"/>
        <end position="45"/>
    </location>
</feature>
<sequence length="115" mass="12866">MSKSAHGAHYTLVQEHRGDLDIALGALSFFQWGVLCRSILLSVLVDRIGRRWSLMASFTIMAAGYTILALYLYFFPSSPQLHPDLEISVLSSLDGNATALYLHKARCEMPLQHRS</sequence>
<organism evidence="2 3">
    <name type="scientific">Chionoecetes opilio</name>
    <name type="common">Atlantic snow crab</name>
    <name type="synonym">Cancer opilio</name>
    <dbReference type="NCBI Taxonomy" id="41210"/>
    <lineage>
        <taxon>Eukaryota</taxon>
        <taxon>Metazoa</taxon>
        <taxon>Ecdysozoa</taxon>
        <taxon>Arthropoda</taxon>
        <taxon>Crustacea</taxon>
        <taxon>Multicrustacea</taxon>
        <taxon>Malacostraca</taxon>
        <taxon>Eumalacostraca</taxon>
        <taxon>Eucarida</taxon>
        <taxon>Decapoda</taxon>
        <taxon>Pleocyemata</taxon>
        <taxon>Brachyura</taxon>
        <taxon>Eubrachyura</taxon>
        <taxon>Majoidea</taxon>
        <taxon>Majidae</taxon>
        <taxon>Chionoecetes</taxon>
    </lineage>
</organism>
<dbReference type="EMBL" id="JACEEZ010020208">
    <property type="protein sequence ID" value="KAG0714826.1"/>
    <property type="molecule type" value="Genomic_DNA"/>
</dbReference>
<keyword evidence="1" id="KW-1133">Transmembrane helix</keyword>
<dbReference type="Proteomes" id="UP000770661">
    <property type="component" value="Unassembled WGS sequence"/>
</dbReference>
<dbReference type="Gene3D" id="1.20.1250.20">
    <property type="entry name" value="MFS general substrate transporter like domains"/>
    <property type="match status" value="1"/>
</dbReference>
<gene>
    <name evidence="2" type="ORF">GWK47_013351</name>
</gene>
<reference evidence="2" key="1">
    <citation type="submission" date="2020-07" db="EMBL/GenBank/DDBJ databases">
        <title>The High-quality genome of the commercially important snow crab, Chionoecetes opilio.</title>
        <authorList>
            <person name="Jeong J.-H."/>
            <person name="Ryu S."/>
        </authorList>
    </citation>
    <scope>NUCLEOTIDE SEQUENCE</scope>
    <source>
        <strain evidence="2">MADBK_172401_WGS</strain>
        <tissue evidence="2">Digestive gland</tissue>
    </source>
</reference>
<keyword evidence="1" id="KW-0472">Membrane</keyword>
<accession>A0A8J5CKH3</accession>